<protein>
    <submittedName>
        <fullName evidence="1">SEC-C domain-containing protein</fullName>
    </submittedName>
</protein>
<dbReference type="RefSeq" id="WP_135546839.1">
    <property type="nucleotide sequence ID" value="NZ_SPQQ01000003.1"/>
</dbReference>
<proteinExistence type="predicted"/>
<dbReference type="EMBL" id="SPQQ01000003">
    <property type="protein sequence ID" value="TGE38616.1"/>
    <property type="molecule type" value="Genomic_DNA"/>
</dbReference>
<organism evidence="1 2">
    <name type="scientific">Desulfosporosinus fructosivorans</name>
    <dbReference type="NCBI Taxonomy" id="2018669"/>
    <lineage>
        <taxon>Bacteria</taxon>
        <taxon>Bacillati</taxon>
        <taxon>Bacillota</taxon>
        <taxon>Clostridia</taxon>
        <taxon>Eubacteriales</taxon>
        <taxon>Desulfitobacteriaceae</taxon>
        <taxon>Desulfosporosinus</taxon>
    </lineage>
</organism>
<dbReference type="AlphaFoldDB" id="A0A4Z0RAK0"/>
<keyword evidence="2" id="KW-1185">Reference proteome</keyword>
<dbReference type="Gene3D" id="3.10.450.50">
    <property type="match status" value="1"/>
</dbReference>
<accession>A0A4Z0RAK0</accession>
<gene>
    <name evidence="1" type="ORF">E4K67_11920</name>
</gene>
<dbReference type="InterPro" id="IPR004027">
    <property type="entry name" value="SEC_C_motif"/>
</dbReference>
<name>A0A4Z0RAK0_9FIRM</name>
<dbReference type="Proteomes" id="UP000298460">
    <property type="component" value="Unassembled WGS sequence"/>
</dbReference>
<dbReference type="Pfam" id="PF02810">
    <property type="entry name" value="SEC-C"/>
    <property type="match status" value="1"/>
</dbReference>
<reference evidence="1 2" key="1">
    <citation type="submission" date="2019-03" db="EMBL/GenBank/DDBJ databases">
        <title>Draft Genome Sequence of Desulfosporosinus fructosivorans Strain 63.6F, Isolated from Marine Sediment in the Baltic Sea.</title>
        <authorList>
            <person name="Hausmann B."/>
            <person name="Vandieken V."/>
            <person name="Pjevac P."/>
            <person name="Schreck K."/>
            <person name="Herbold C.W."/>
            <person name="Loy A."/>
        </authorList>
    </citation>
    <scope>NUCLEOTIDE SEQUENCE [LARGE SCALE GENOMIC DNA]</scope>
    <source>
        <strain evidence="1 2">63.6F</strain>
    </source>
</reference>
<evidence type="ECO:0000313" key="1">
    <source>
        <dbReference type="EMBL" id="TGE38616.1"/>
    </source>
</evidence>
<sequence length="362" mass="42551">MKIGRNEQCPCGSGKKYKRCCLIKTEEQRLAEAVTTSMQNIKNEARIKRCLYPNQNECSGKIVKDHAIQNNRILNKIAEKGMILTLDGTSHYMFQTSEIKGRGVATTFTGFCSYHDKTLFQDIEDKDFTGSKKQIFLLTYRTMAWHYHKKQEQTNAACIHFEKMFQQGYDLAKSDDFIEYLTGLKLGLADNEREKEIFDEALLNEQYGVISSWTWEIQYEISSAVSMMTELEQDIYGKRINDLEKDIDVKNIYLNIFPAEGKSFCIWSWLSIYDNAYKGFTEQFSKLDSRDRENYFNNKLPRWTDSIVISPRLWKKWGPGIQEALIAHANFDILYRMREKEDNNYAYTYMDTPWNFFENISM</sequence>
<dbReference type="OrthoDB" id="583051at2"/>
<evidence type="ECO:0000313" key="2">
    <source>
        <dbReference type="Proteomes" id="UP000298460"/>
    </source>
</evidence>
<comment type="caution">
    <text evidence="1">The sequence shown here is derived from an EMBL/GenBank/DDBJ whole genome shotgun (WGS) entry which is preliminary data.</text>
</comment>
<dbReference type="SUPFAM" id="SSF103642">
    <property type="entry name" value="Sec-C motif"/>
    <property type="match status" value="1"/>
</dbReference>